<accession>A0ABT1CMF5</accession>
<keyword evidence="1" id="KW-0472">Membrane</keyword>
<protein>
    <submittedName>
        <fullName evidence="2">Uncharacterized protein</fullName>
    </submittedName>
</protein>
<evidence type="ECO:0000313" key="2">
    <source>
        <dbReference type="EMBL" id="MCO6407382.1"/>
    </source>
</evidence>
<keyword evidence="1" id="KW-1133">Transmembrane helix</keyword>
<feature type="transmembrane region" description="Helical" evidence="1">
    <location>
        <begin position="12"/>
        <end position="33"/>
    </location>
</feature>
<keyword evidence="3" id="KW-1185">Reference proteome</keyword>
<organism evidence="2 3">
    <name type="scientific">Hoeflea alexandrii</name>
    <dbReference type="NCBI Taxonomy" id="288436"/>
    <lineage>
        <taxon>Bacteria</taxon>
        <taxon>Pseudomonadati</taxon>
        <taxon>Pseudomonadota</taxon>
        <taxon>Alphaproteobacteria</taxon>
        <taxon>Hyphomicrobiales</taxon>
        <taxon>Rhizobiaceae</taxon>
        <taxon>Hoeflea</taxon>
    </lineage>
</organism>
<evidence type="ECO:0000313" key="3">
    <source>
        <dbReference type="Proteomes" id="UP001320715"/>
    </source>
</evidence>
<keyword evidence="1" id="KW-0812">Transmembrane</keyword>
<proteinExistence type="predicted"/>
<comment type="caution">
    <text evidence="2">The sequence shown here is derived from an EMBL/GenBank/DDBJ whole genome shotgun (WGS) entry which is preliminary data.</text>
</comment>
<name>A0ABT1CMF5_9HYPH</name>
<gene>
    <name evidence="2" type="ORF">GTW23_04275</name>
</gene>
<dbReference type="RefSeq" id="WP_252914766.1">
    <property type="nucleotide sequence ID" value="NZ_JAAAML010000001.1"/>
</dbReference>
<evidence type="ECO:0000256" key="1">
    <source>
        <dbReference type="SAM" id="Phobius"/>
    </source>
</evidence>
<dbReference type="EMBL" id="JAAAML010000001">
    <property type="protein sequence ID" value="MCO6407382.1"/>
    <property type="molecule type" value="Genomic_DNA"/>
</dbReference>
<reference evidence="2 3" key="1">
    <citation type="submission" date="2020-01" db="EMBL/GenBank/DDBJ databases">
        <title>Genomes of bacteria type strains.</title>
        <authorList>
            <person name="Chen J."/>
            <person name="Zhu S."/>
            <person name="Yang J."/>
        </authorList>
    </citation>
    <scope>NUCLEOTIDE SEQUENCE [LARGE SCALE GENOMIC DNA]</scope>
    <source>
        <strain evidence="2 3">DSM 16655</strain>
    </source>
</reference>
<dbReference type="Proteomes" id="UP001320715">
    <property type="component" value="Unassembled WGS sequence"/>
</dbReference>
<sequence length="145" mass="16918">MIAQRMQISDRHWWMWIAGFWALILFAASGPTIERTLLPVVSKFEIIQIEPDGIGSRVFARFEKWRSCEYLGINWNRIRPDGTTQRVFLNLKPVGDMSGSTRPRGKHIAGPWYVGMSPDQIRHHSEATITYRCHPLWITEIKVWP</sequence>